<accession>A0A437R0G3</accession>
<dbReference type="Pfam" id="PF14028">
    <property type="entry name" value="Lant_dehydr_C"/>
    <property type="match status" value="1"/>
</dbReference>
<sequence>MQKTDMYLIARVNSLSLEAFQTYKTGLEHHCIETVGLLLNDPLISVAIAYAAPDLLQRLQLKAATGNISDKDICTIKKYLIRMAFRPTPFGFFSAVAPLTCADSNRILCHPDQFQAYVSRKSQILLSTDATILSRGSAPLFLNPTLYFWQQKVRYLQQHWLDSQAHFKLSEIALEDDLATLLSQIRHVTNVSELGQLIRQISPGTSAEEAIDYIKQLVDYDVLSTWGGITLTPAATESQWTLTAILPPPAQAHASLRPDHFVNLQASFSQNTLSERDLRQFSKDLYFLDSLVYPRKQHLPELFKQEFLRRYENSAVPLLEVLDTDNGITTFGGTVVQSEWLKSLKLRQKGDGNSPVQFKASMLDEYIIRQITAGAQQQSSTLDLADAKLTFGAGIQHRYAATSGLLVNLFVDADDKLLINYCGSYGPTSILWHSRFSPLLGDELLHSLQNSIKDEQCFNPELIYAEVLYVENLRQLDVIRRPTWYQYEIPLFVAPSVAPEFVIMPADLLVYLDNDEICLYSIKLKKRVIPRISSAHAYQHQQLNLYHFFGMLQNQNARTPAFQLPPVVTQLHYLPRIQYRNIILQKKRWLVPASDITGLAKQTAAGRLQLLNLLQLDRYISFGEADQILRLDLHSDTDLKILLQQNHPIFELYESLSDQYTSLIQCSQGMHYSNEVVIALQPPVKPYQPKPAAEAIHRLQPSILPPSGSELYVKIYGSVTTLECVLNSAELRQIITTYQDYMFFFVRYADPRPHLRLRLLRAPESVTPTMDYSAIFAFLNQIQPGRTEIEVAVYKREVSRYGGYAGVLLAEAIFSADSRYLLSLYSGQKLTTESDRMWQSFKFLDQILTLQMQTNTDKAADCYRIFNSYLAEYTNPTDILKHLSALYRLHKSQLVLLLSDPFREDAPQEAQFRTRHLAQYYKFLTSHCTEVTSAALTAVFHMHCNRMFVHYGRELEMLCYGLAYKTYKELSVQESGK</sequence>
<dbReference type="NCBIfam" id="TIGR03891">
    <property type="entry name" value="thiopep_ocin"/>
    <property type="match status" value="1"/>
</dbReference>
<feature type="domain" description="Thiopeptide-type bacteriocin biosynthesis" evidence="2">
    <location>
        <begin position="711"/>
        <end position="967"/>
    </location>
</feature>
<keyword evidence="4" id="KW-1185">Reference proteome</keyword>
<feature type="domain" description="Lantibiotic dehydratase N-terminal" evidence="1">
    <location>
        <begin position="41"/>
        <end position="225"/>
    </location>
</feature>
<dbReference type="OrthoDB" id="1273722at2"/>
<comment type="caution">
    <text evidence="3">The sequence shown here is derived from an EMBL/GenBank/DDBJ whole genome shotgun (WGS) entry which is preliminary data.</text>
</comment>
<organism evidence="3 4">
    <name type="scientific">Rheinheimera riviphila</name>
    <dbReference type="NCBI Taxonomy" id="1834037"/>
    <lineage>
        <taxon>Bacteria</taxon>
        <taxon>Pseudomonadati</taxon>
        <taxon>Pseudomonadota</taxon>
        <taxon>Gammaproteobacteria</taxon>
        <taxon>Chromatiales</taxon>
        <taxon>Chromatiaceae</taxon>
        <taxon>Rheinheimera</taxon>
    </lineage>
</organism>
<feature type="domain" description="Lantibiotic dehydratase N-terminal" evidence="1">
    <location>
        <begin position="267"/>
        <end position="642"/>
    </location>
</feature>
<evidence type="ECO:0008006" key="5">
    <source>
        <dbReference type="Google" id="ProtNLM"/>
    </source>
</evidence>
<evidence type="ECO:0000313" key="4">
    <source>
        <dbReference type="Proteomes" id="UP000283077"/>
    </source>
</evidence>
<evidence type="ECO:0000313" key="3">
    <source>
        <dbReference type="EMBL" id="RVU40264.1"/>
    </source>
</evidence>
<dbReference type="InterPro" id="IPR023809">
    <property type="entry name" value="Thiopep_bacteriocin_synth_dom"/>
</dbReference>
<dbReference type="Proteomes" id="UP000283077">
    <property type="component" value="Unassembled WGS sequence"/>
</dbReference>
<dbReference type="InterPro" id="IPR006827">
    <property type="entry name" value="Lant_deHydtase_N"/>
</dbReference>
<dbReference type="RefSeq" id="WP_127698251.1">
    <property type="nucleotide sequence ID" value="NZ_SACS01000005.1"/>
</dbReference>
<dbReference type="AlphaFoldDB" id="A0A437R0G3"/>
<proteinExistence type="predicted"/>
<reference evidence="3 4" key="1">
    <citation type="submission" date="2019-01" db="EMBL/GenBank/DDBJ databases">
        <authorList>
            <person name="Chen W.-M."/>
        </authorList>
    </citation>
    <scope>NUCLEOTIDE SEQUENCE [LARGE SCALE GENOMIC DNA]</scope>
    <source>
        <strain evidence="3 4">KYPC3</strain>
    </source>
</reference>
<evidence type="ECO:0000259" key="2">
    <source>
        <dbReference type="Pfam" id="PF14028"/>
    </source>
</evidence>
<protein>
    <recommendedName>
        <fullName evidence="5">Lantibiotic dehydratase</fullName>
    </recommendedName>
</protein>
<dbReference type="EMBL" id="SACS01000005">
    <property type="protein sequence ID" value="RVU40264.1"/>
    <property type="molecule type" value="Genomic_DNA"/>
</dbReference>
<name>A0A437R0G3_9GAMM</name>
<dbReference type="Pfam" id="PF04738">
    <property type="entry name" value="Lant_dehydr_N"/>
    <property type="match status" value="2"/>
</dbReference>
<gene>
    <name evidence="3" type="ORF">EOE67_06625</name>
</gene>
<evidence type="ECO:0000259" key="1">
    <source>
        <dbReference type="Pfam" id="PF04738"/>
    </source>
</evidence>